<feature type="region of interest" description="Disordered" evidence="1">
    <location>
        <begin position="103"/>
        <end position="126"/>
    </location>
</feature>
<evidence type="ECO:0000313" key="3">
    <source>
        <dbReference type="Proteomes" id="UP000054166"/>
    </source>
</evidence>
<accession>A0A0C3EZE5</accession>
<reference evidence="3" key="2">
    <citation type="submission" date="2015-01" db="EMBL/GenBank/DDBJ databases">
        <title>Evolutionary Origins and Diversification of the Mycorrhizal Mutualists.</title>
        <authorList>
            <consortium name="DOE Joint Genome Institute"/>
            <consortium name="Mycorrhizal Genomics Consortium"/>
            <person name="Kohler A."/>
            <person name="Kuo A."/>
            <person name="Nagy L.G."/>
            <person name="Floudas D."/>
            <person name="Copeland A."/>
            <person name="Barry K.W."/>
            <person name="Cichocki N."/>
            <person name="Veneault-Fourrey C."/>
            <person name="LaButti K."/>
            <person name="Lindquist E.A."/>
            <person name="Lipzen A."/>
            <person name="Lundell T."/>
            <person name="Morin E."/>
            <person name="Murat C."/>
            <person name="Riley R."/>
            <person name="Ohm R."/>
            <person name="Sun H."/>
            <person name="Tunlid A."/>
            <person name="Henrissat B."/>
            <person name="Grigoriev I.V."/>
            <person name="Hibbett D.S."/>
            <person name="Martin F."/>
        </authorList>
    </citation>
    <scope>NUCLEOTIDE SEQUENCE [LARGE SCALE GENOMIC DNA]</scope>
    <source>
        <strain evidence="3">F 1598</strain>
    </source>
</reference>
<proteinExistence type="predicted"/>
<keyword evidence="3" id="KW-1185">Reference proteome</keyword>
<organism evidence="2 3">
    <name type="scientific">Piloderma croceum (strain F 1598)</name>
    <dbReference type="NCBI Taxonomy" id="765440"/>
    <lineage>
        <taxon>Eukaryota</taxon>
        <taxon>Fungi</taxon>
        <taxon>Dikarya</taxon>
        <taxon>Basidiomycota</taxon>
        <taxon>Agaricomycotina</taxon>
        <taxon>Agaricomycetes</taxon>
        <taxon>Agaricomycetidae</taxon>
        <taxon>Atheliales</taxon>
        <taxon>Atheliaceae</taxon>
        <taxon>Piloderma</taxon>
    </lineage>
</organism>
<reference evidence="2 3" key="1">
    <citation type="submission" date="2014-04" db="EMBL/GenBank/DDBJ databases">
        <authorList>
            <consortium name="DOE Joint Genome Institute"/>
            <person name="Kuo A."/>
            <person name="Tarkka M."/>
            <person name="Buscot F."/>
            <person name="Kohler A."/>
            <person name="Nagy L.G."/>
            <person name="Floudas D."/>
            <person name="Copeland A."/>
            <person name="Barry K.W."/>
            <person name="Cichocki N."/>
            <person name="Veneault-Fourrey C."/>
            <person name="LaButti K."/>
            <person name="Lindquist E.A."/>
            <person name="Lipzen A."/>
            <person name="Lundell T."/>
            <person name="Morin E."/>
            <person name="Murat C."/>
            <person name="Sun H."/>
            <person name="Tunlid A."/>
            <person name="Henrissat B."/>
            <person name="Grigoriev I.V."/>
            <person name="Hibbett D.S."/>
            <person name="Martin F."/>
            <person name="Nordberg H.P."/>
            <person name="Cantor M.N."/>
            <person name="Hua S.X."/>
        </authorList>
    </citation>
    <scope>NUCLEOTIDE SEQUENCE [LARGE SCALE GENOMIC DNA]</scope>
    <source>
        <strain evidence="2 3">F 1598</strain>
    </source>
</reference>
<dbReference type="HOGENOM" id="CLU_1732185_0_0_1"/>
<evidence type="ECO:0000313" key="2">
    <source>
        <dbReference type="EMBL" id="KIM73081.1"/>
    </source>
</evidence>
<sequence length="151" mass="16620">MRQPIREALPSMCLGQLLRTPAHHTLKTPDTPCVTHNLPPLPFRPLLLHPPYHPRIPHPHHSSFRLHPQVPELTASNSRSQAAVRLLPITKYALCPIFTPGPEQAKSGSDRIPGSTDSIPKDMSNTPDITLFAEPAIASTCCSTRPRKLGI</sequence>
<dbReference type="InParanoid" id="A0A0C3EZE5"/>
<gene>
    <name evidence="2" type="ORF">PILCRDRAFT_829392</name>
</gene>
<dbReference type="OrthoDB" id="10641929at2759"/>
<protein>
    <submittedName>
        <fullName evidence="2">Uncharacterized protein</fullName>
    </submittedName>
</protein>
<dbReference type="Proteomes" id="UP000054166">
    <property type="component" value="Unassembled WGS sequence"/>
</dbReference>
<dbReference type="EMBL" id="KN833093">
    <property type="protein sequence ID" value="KIM73081.1"/>
    <property type="molecule type" value="Genomic_DNA"/>
</dbReference>
<dbReference type="AlphaFoldDB" id="A0A0C3EZE5"/>
<name>A0A0C3EZE5_PILCF</name>
<feature type="compositionally biased region" description="Polar residues" evidence="1">
    <location>
        <begin position="115"/>
        <end position="126"/>
    </location>
</feature>
<evidence type="ECO:0000256" key="1">
    <source>
        <dbReference type="SAM" id="MobiDB-lite"/>
    </source>
</evidence>